<feature type="transmembrane region" description="Helical" evidence="5">
    <location>
        <begin position="21"/>
        <end position="54"/>
    </location>
</feature>
<name>A0A3S3L532_9MICO</name>
<comment type="subcellular location">
    <subcellularLocation>
        <location evidence="1">Membrane</location>
        <topology evidence="1">Multi-pass membrane protein</topology>
    </subcellularLocation>
</comment>
<evidence type="ECO:0000256" key="2">
    <source>
        <dbReference type="ARBA" id="ARBA00022692"/>
    </source>
</evidence>
<keyword evidence="2 5" id="KW-0812">Transmembrane</keyword>
<evidence type="ECO:0000313" key="6">
    <source>
        <dbReference type="EMBL" id="RWR15970.1"/>
    </source>
</evidence>
<evidence type="ECO:0000313" key="7">
    <source>
        <dbReference type="Proteomes" id="UP000285970"/>
    </source>
</evidence>
<proteinExistence type="predicted"/>
<dbReference type="AlphaFoldDB" id="A0A3S3L532"/>
<accession>A0A3S3L532</accession>
<dbReference type="GO" id="GO:0005886">
    <property type="term" value="C:plasma membrane"/>
    <property type="evidence" value="ECO:0007669"/>
    <property type="project" value="UniProtKB-ARBA"/>
</dbReference>
<comment type="caution">
    <text evidence="6">The sequence shown here is derived from an EMBL/GenBank/DDBJ whole genome shotgun (WGS) entry which is preliminary data.</text>
</comment>
<dbReference type="Proteomes" id="UP000285970">
    <property type="component" value="Unassembled WGS sequence"/>
</dbReference>
<evidence type="ECO:0000256" key="3">
    <source>
        <dbReference type="ARBA" id="ARBA00022989"/>
    </source>
</evidence>
<dbReference type="Pfam" id="PF02361">
    <property type="entry name" value="CbiQ"/>
    <property type="match status" value="1"/>
</dbReference>
<gene>
    <name evidence="6" type="ORF">D8Y23_14685</name>
</gene>
<keyword evidence="4 5" id="KW-0472">Membrane</keyword>
<organism evidence="6 7">
    <name type="scientific">Microbacterium enclense</name>
    <dbReference type="NCBI Taxonomy" id="993073"/>
    <lineage>
        <taxon>Bacteria</taxon>
        <taxon>Bacillati</taxon>
        <taxon>Actinomycetota</taxon>
        <taxon>Actinomycetes</taxon>
        <taxon>Micrococcales</taxon>
        <taxon>Microbacteriaceae</taxon>
        <taxon>Microbacterium</taxon>
    </lineage>
</organism>
<sequence length="198" mass="20655">MLSLYRPGHSVLHRLPAGPKMLVLAVAAIALAALPTAAGAAAVCAGAVLLAYVVPGVGLRELGRQVWGLRWIFAVTAIGQLLFLGPEPALANTARVTAAVLVAALVPLTTRVDDLLDALERGLGPLRRIGMDTERAALLLAVTITTIPVLARLAAEVREAQRARGVRPSLRAGLVPFTVLSLRHADQLGEALAARGVR</sequence>
<evidence type="ECO:0000256" key="4">
    <source>
        <dbReference type="ARBA" id="ARBA00023136"/>
    </source>
</evidence>
<feature type="transmembrane region" description="Helical" evidence="5">
    <location>
        <begin position="136"/>
        <end position="155"/>
    </location>
</feature>
<evidence type="ECO:0000256" key="5">
    <source>
        <dbReference type="SAM" id="Phobius"/>
    </source>
</evidence>
<reference evidence="6 7" key="1">
    <citation type="journal article" date="2018" name="Front. Microbiol.">
        <title>Novel Insights Into Bacterial Dimethylsulfoniopropionate Catabolism in the East China Sea.</title>
        <authorList>
            <person name="Liu J."/>
            <person name="Liu J."/>
            <person name="Zhang S.H."/>
            <person name="Liang J."/>
            <person name="Lin H."/>
            <person name="Song D."/>
            <person name="Yang G.P."/>
            <person name="Todd J.D."/>
            <person name="Zhang X.H."/>
        </authorList>
    </citation>
    <scope>NUCLEOTIDE SEQUENCE [LARGE SCALE GENOMIC DNA]</scope>
    <source>
        <strain evidence="6 7">ZYFD042</strain>
    </source>
</reference>
<evidence type="ECO:0000256" key="1">
    <source>
        <dbReference type="ARBA" id="ARBA00004141"/>
    </source>
</evidence>
<dbReference type="EMBL" id="RBZY01000071">
    <property type="protein sequence ID" value="RWR15970.1"/>
    <property type="molecule type" value="Genomic_DNA"/>
</dbReference>
<protein>
    <submittedName>
        <fullName evidence="6">Energy-coupling factor transporter transmembrane protein EcfT</fullName>
    </submittedName>
</protein>
<dbReference type="CDD" id="cd16914">
    <property type="entry name" value="EcfT"/>
    <property type="match status" value="1"/>
</dbReference>
<dbReference type="RefSeq" id="WP_128218834.1">
    <property type="nucleotide sequence ID" value="NZ_RBZY01000071.1"/>
</dbReference>
<dbReference type="InterPro" id="IPR003339">
    <property type="entry name" value="ABC/ECF_trnsptr_transmembrane"/>
</dbReference>
<dbReference type="OrthoDB" id="509049at2"/>
<feature type="transmembrane region" description="Helical" evidence="5">
    <location>
        <begin position="66"/>
        <end position="84"/>
    </location>
</feature>
<keyword evidence="3 5" id="KW-1133">Transmembrane helix</keyword>